<evidence type="ECO:0000259" key="2">
    <source>
        <dbReference type="SMART" id="SM00530"/>
    </source>
</evidence>
<evidence type="ECO:0000313" key="3">
    <source>
        <dbReference type="EMBL" id="MBB4861708.1"/>
    </source>
</evidence>
<keyword evidence="3" id="KW-0238">DNA-binding</keyword>
<feature type="domain" description="HTH cro/C1-type" evidence="2">
    <location>
        <begin position="29"/>
        <end position="85"/>
    </location>
</feature>
<dbReference type="Gene3D" id="1.10.260.40">
    <property type="entry name" value="lambda repressor-like DNA-binding domains"/>
    <property type="match status" value="1"/>
</dbReference>
<dbReference type="AlphaFoldDB" id="A0A7W7KGK6"/>
<dbReference type="InterPro" id="IPR010982">
    <property type="entry name" value="Lambda_DNA-bd_dom_sf"/>
</dbReference>
<name>A0A7W7KGK6_PSENT</name>
<dbReference type="SMART" id="SM00530">
    <property type="entry name" value="HTH_XRE"/>
    <property type="match status" value="1"/>
</dbReference>
<dbReference type="EMBL" id="JACHLI010000001">
    <property type="protein sequence ID" value="MBB4861708.1"/>
    <property type="molecule type" value="Genomic_DNA"/>
</dbReference>
<accession>A0A7W7KGK6</accession>
<dbReference type="SUPFAM" id="SSF47413">
    <property type="entry name" value="lambda repressor-like DNA-binding domains"/>
    <property type="match status" value="1"/>
</dbReference>
<dbReference type="GO" id="GO:0003677">
    <property type="term" value="F:DNA binding"/>
    <property type="evidence" value="ECO:0007669"/>
    <property type="project" value="UniProtKB-KW"/>
</dbReference>
<evidence type="ECO:0000313" key="4">
    <source>
        <dbReference type="Proteomes" id="UP000566995"/>
    </source>
</evidence>
<dbReference type="Pfam" id="PF01381">
    <property type="entry name" value="HTH_3"/>
    <property type="match status" value="1"/>
</dbReference>
<reference evidence="3 4" key="1">
    <citation type="submission" date="2020-08" db="EMBL/GenBank/DDBJ databases">
        <title>Functional genomics of gut bacteria from endangered species of beetles.</title>
        <authorList>
            <person name="Carlos-Shanley C."/>
        </authorList>
    </citation>
    <scope>NUCLEOTIDE SEQUENCE [LARGE SCALE GENOMIC DNA]</scope>
    <source>
        <strain evidence="3 4">S00179</strain>
    </source>
</reference>
<sequence>MKQLDPIARATLIEEICQGLAMGAGIGETIRRLRVEVLGVDQGTFAELCKMSTRALYEIESDKGNPRLDTLLRVIRPFGLGIHFGPSKPTWLPRGTIPIAGTMTIPKPRYEALEKSKATRRAPKRGKNPKLVRAKAAAAAKQKQDSGTAE</sequence>
<comment type="caution">
    <text evidence="3">The sequence shown here is derived from an EMBL/GenBank/DDBJ whole genome shotgun (WGS) entry which is preliminary data.</text>
</comment>
<dbReference type="CDD" id="cd00093">
    <property type="entry name" value="HTH_XRE"/>
    <property type="match status" value="1"/>
</dbReference>
<dbReference type="RefSeq" id="WP_184585958.1">
    <property type="nucleotide sequence ID" value="NZ_JACHLI010000001.1"/>
</dbReference>
<organism evidence="3 4">
    <name type="scientific">Pseudomonas nitroreducens</name>
    <dbReference type="NCBI Taxonomy" id="46680"/>
    <lineage>
        <taxon>Bacteria</taxon>
        <taxon>Pseudomonadati</taxon>
        <taxon>Pseudomonadota</taxon>
        <taxon>Gammaproteobacteria</taxon>
        <taxon>Pseudomonadales</taxon>
        <taxon>Pseudomonadaceae</taxon>
        <taxon>Pseudomonas</taxon>
    </lineage>
</organism>
<protein>
    <submittedName>
        <fullName evidence="3">DNA-binding XRE family transcriptional regulator</fullName>
    </submittedName>
</protein>
<feature type="region of interest" description="Disordered" evidence="1">
    <location>
        <begin position="114"/>
        <end position="150"/>
    </location>
</feature>
<dbReference type="Proteomes" id="UP000566995">
    <property type="component" value="Unassembled WGS sequence"/>
</dbReference>
<feature type="compositionally biased region" description="Basic residues" evidence="1">
    <location>
        <begin position="118"/>
        <end position="133"/>
    </location>
</feature>
<gene>
    <name evidence="3" type="ORF">HNP46_000519</name>
</gene>
<proteinExistence type="predicted"/>
<evidence type="ECO:0000256" key="1">
    <source>
        <dbReference type="SAM" id="MobiDB-lite"/>
    </source>
</evidence>
<dbReference type="InterPro" id="IPR001387">
    <property type="entry name" value="Cro/C1-type_HTH"/>
</dbReference>